<keyword evidence="2" id="KW-1185">Reference proteome</keyword>
<dbReference type="Proteomes" id="UP000266841">
    <property type="component" value="Unassembled WGS sequence"/>
</dbReference>
<evidence type="ECO:0000313" key="1">
    <source>
        <dbReference type="EMBL" id="EJK67528.1"/>
    </source>
</evidence>
<evidence type="ECO:0000313" key="2">
    <source>
        <dbReference type="Proteomes" id="UP000266841"/>
    </source>
</evidence>
<dbReference type="EMBL" id="AGNL01012957">
    <property type="protein sequence ID" value="EJK67528.1"/>
    <property type="molecule type" value="Genomic_DNA"/>
</dbReference>
<name>K0SMI7_THAOC</name>
<protein>
    <submittedName>
        <fullName evidence="1">Uncharacterized protein</fullName>
    </submittedName>
</protein>
<organism evidence="1 2">
    <name type="scientific">Thalassiosira oceanica</name>
    <name type="common">Marine diatom</name>
    <dbReference type="NCBI Taxonomy" id="159749"/>
    <lineage>
        <taxon>Eukaryota</taxon>
        <taxon>Sar</taxon>
        <taxon>Stramenopiles</taxon>
        <taxon>Ochrophyta</taxon>
        <taxon>Bacillariophyta</taxon>
        <taxon>Coscinodiscophyceae</taxon>
        <taxon>Thalassiosirophycidae</taxon>
        <taxon>Thalassiosirales</taxon>
        <taxon>Thalassiosiraceae</taxon>
        <taxon>Thalassiosira</taxon>
    </lineage>
</organism>
<reference evidence="1 2" key="1">
    <citation type="journal article" date="2012" name="Genome Biol.">
        <title>Genome and low-iron response of an oceanic diatom adapted to chronic iron limitation.</title>
        <authorList>
            <person name="Lommer M."/>
            <person name="Specht M."/>
            <person name="Roy A.S."/>
            <person name="Kraemer L."/>
            <person name="Andreson R."/>
            <person name="Gutowska M.A."/>
            <person name="Wolf J."/>
            <person name="Bergner S.V."/>
            <person name="Schilhabel M.B."/>
            <person name="Klostermeier U.C."/>
            <person name="Beiko R.G."/>
            <person name="Rosenstiel P."/>
            <person name="Hippler M."/>
            <person name="Laroche J."/>
        </authorList>
    </citation>
    <scope>NUCLEOTIDE SEQUENCE [LARGE SCALE GENOMIC DNA]</scope>
    <source>
        <strain evidence="1 2">CCMP1005</strain>
    </source>
</reference>
<dbReference type="AlphaFoldDB" id="K0SMI7"/>
<proteinExistence type="predicted"/>
<feature type="non-terminal residue" evidence="1">
    <location>
        <position position="408"/>
    </location>
</feature>
<comment type="caution">
    <text evidence="1">The sequence shown here is derived from an EMBL/GenBank/DDBJ whole genome shotgun (WGS) entry which is preliminary data.</text>
</comment>
<sequence>MAAASASLAGGGSFRVFWEGGVGAPPLSSSSPLALARFRDFSIMFCERALELCLTACESGEKSRAQVARGNCAHKIEPGATRRRKEVGAGALVSVEGQVGCYTSHQVTEAGGIRVLRRSPRAQVRRAPRASATVDFLVLDHTSLRGNAQHAWPAGQPSYIRKRPSNRASAKSVLVAAPAMNIILIMSSLSRLSAVYDFSLIYVLRHSPTSTVLSVVCLPHWPQFIALAIQTTRVLSSVTRGEDPVIISPTAVTANGSTRNPEKSGGLDCNALEATTSIEDITGNEHNQDILRSLQNDELSELWLYSSDLDMEYKEKDYELGSSRELDWLGHFAKKSTRLESIGIFGIGTFRNCSGHSVDRFLHDLSHLEELDIDGDDEEGVTNLNDDEMAVCIPSLAACTGMRSLTLN</sequence>
<gene>
    <name evidence="1" type="ORF">THAOC_11421</name>
</gene>
<accession>K0SMI7</accession>